<dbReference type="CDD" id="cd00143">
    <property type="entry name" value="PP2Cc"/>
    <property type="match status" value="1"/>
</dbReference>
<dbReference type="EMBL" id="CP002786">
    <property type="protein sequence ID" value="AEF40449.1"/>
    <property type="molecule type" value="Genomic_DNA"/>
</dbReference>
<keyword evidence="3" id="KW-1185">Reference proteome</keyword>
<evidence type="ECO:0000259" key="1">
    <source>
        <dbReference type="PROSITE" id="PS51746"/>
    </source>
</evidence>
<dbReference type="OrthoDB" id="9801841at2"/>
<sequence length="240" mass="24785">MRSLQVSAITDRGLLRARNEDAIAVGPLVSQVESGTIATVGLPLDRPVVLAVADGLGGHPAGNVASWLTVTELVESSAAWETPGDISKGVAMLHTAVRRAASTSAEFRGMGTTFAALVITQNTVYCVNVGDSPIFKIEQDDLTLVSIDDAALDAAGRPTHAITQVVGSSQPPVPHISEVQPAIGRYLICSDGVSGFTNPADIVQVCRESSPADALSGIIALVLSSGAPDNYSALLVDIME</sequence>
<dbReference type="SMART" id="SM00332">
    <property type="entry name" value="PP2Cc"/>
    <property type="match status" value="1"/>
</dbReference>
<dbReference type="eggNOG" id="COG0631">
    <property type="taxonomic scope" value="Bacteria"/>
</dbReference>
<accession>F6ENY3</accession>
<dbReference type="Proteomes" id="UP000009235">
    <property type="component" value="Chromosome"/>
</dbReference>
<dbReference type="AlphaFoldDB" id="F6ENY3"/>
<proteinExistence type="predicted"/>
<gene>
    <name evidence="2" type="ordered locus">AS9A_2000</name>
</gene>
<evidence type="ECO:0000313" key="2">
    <source>
        <dbReference type="EMBL" id="AEF40449.1"/>
    </source>
</evidence>
<organism evidence="2 3">
    <name type="scientific">Hoyosella subflava (strain DSM 45089 / JCM 17490 / NBRC 109087 / DQS3-9A1)</name>
    <name type="common">Amycolicicoccus subflavus</name>
    <dbReference type="NCBI Taxonomy" id="443218"/>
    <lineage>
        <taxon>Bacteria</taxon>
        <taxon>Bacillati</taxon>
        <taxon>Actinomycetota</taxon>
        <taxon>Actinomycetes</taxon>
        <taxon>Mycobacteriales</taxon>
        <taxon>Hoyosellaceae</taxon>
        <taxon>Hoyosella</taxon>
    </lineage>
</organism>
<feature type="domain" description="PPM-type phosphatase" evidence="1">
    <location>
        <begin position="5"/>
        <end position="238"/>
    </location>
</feature>
<dbReference type="KEGG" id="asd:AS9A_2000"/>
<dbReference type="InterPro" id="IPR001932">
    <property type="entry name" value="PPM-type_phosphatase-like_dom"/>
</dbReference>
<reference evidence="2 3" key="1">
    <citation type="journal article" date="2011" name="J. Bacteriol.">
        <title>Complete genome sequence of Amycolicicoccus subflavus DQS3-9A1T, an actinomycete isolated from crude oil-polluted soil.</title>
        <authorList>
            <person name="Cai M."/>
            <person name="Chen W.M."/>
            <person name="Nie Y."/>
            <person name="Chi C.Q."/>
            <person name="Wang Y.N."/>
            <person name="Tang Y.Q."/>
            <person name="Li G.Y."/>
            <person name="Wu X.L."/>
        </authorList>
    </citation>
    <scope>NUCLEOTIDE SEQUENCE [LARGE SCALE GENOMIC DNA]</scope>
    <source>
        <strain evidence="3">DSM 45089 / DQS3-9A1</strain>
    </source>
</reference>
<dbReference type="SUPFAM" id="SSF81606">
    <property type="entry name" value="PP2C-like"/>
    <property type="match status" value="1"/>
</dbReference>
<dbReference type="STRING" id="443218.AS9A_2000"/>
<dbReference type="HOGENOM" id="CLU_034545_0_2_11"/>
<dbReference type="PROSITE" id="PS51746">
    <property type="entry name" value="PPM_2"/>
    <property type="match status" value="1"/>
</dbReference>
<name>F6ENY3_HOYSD</name>
<dbReference type="InterPro" id="IPR036457">
    <property type="entry name" value="PPM-type-like_dom_sf"/>
</dbReference>
<dbReference type="RefSeq" id="WP_013806798.1">
    <property type="nucleotide sequence ID" value="NC_015564.1"/>
</dbReference>
<evidence type="ECO:0000313" key="3">
    <source>
        <dbReference type="Proteomes" id="UP000009235"/>
    </source>
</evidence>
<dbReference type="Gene3D" id="3.60.40.10">
    <property type="entry name" value="PPM-type phosphatase domain"/>
    <property type="match status" value="1"/>
</dbReference>
<dbReference type="SMART" id="SM00331">
    <property type="entry name" value="PP2C_SIG"/>
    <property type="match status" value="1"/>
</dbReference>
<dbReference type="Pfam" id="PF13672">
    <property type="entry name" value="PP2C_2"/>
    <property type="match status" value="1"/>
</dbReference>
<protein>
    <submittedName>
        <fullName evidence="2">Serine/threonine phosphatase</fullName>
    </submittedName>
</protein>